<name>A0ABS1LPY3_9MICO</name>
<organism evidence="2 3">
    <name type="scientific">Myceligenerans indicum</name>
    <dbReference type="NCBI Taxonomy" id="2593663"/>
    <lineage>
        <taxon>Bacteria</taxon>
        <taxon>Bacillati</taxon>
        <taxon>Actinomycetota</taxon>
        <taxon>Actinomycetes</taxon>
        <taxon>Micrococcales</taxon>
        <taxon>Promicromonosporaceae</taxon>
        <taxon>Myceligenerans</taxon>
    </lineage>
</organism>
<dbReference type="Proteomes" id="UP000675409">
    <property type="component" value="Unassembled WGS sequence"/>
</dbReference>
<evidence type="ECO:0000313" key="2">
    <source>
        <dbReference type="EMBL" id="MBL0888312.1"/>
    </source>
</evidence>
<protein>
    <submittedName>
        <fullName evidence="2">Uncharacterized protein</fullName>
    </submittedName>
</protein>
<sequence length="134" mass="14886">MLDRQAAHDVFGVRVVVLVEEHLTAVEPHGVVTQELFSARRFDIRGAPAQQKHVARRIASRARTLENVPVALIVLIVLHAVERYRLILVDVHEPRRGCRAGMRQPSRSSASEGVQPSADGPILRRRAAGNPRLL</sequence>
<comment type="caution">
    <text evidence="2">The sequence shown here is derived from an EMBL/GenBank/DDBJ whole genome shotgun (WGS) entry which is preliminary data.</text>
</comment>
<gene>
    <name evidence="2" type="ORF">HGK34_18820</name>
</gene>
<feature type="compositionally biased region" description="Polar residues" evidence="1">
    <location>
        <begin position="105"/>
        <end position="114"/>
    </location>
</feature>
<dbReference type="EMBL" id="JABBYC010000051">
    <property type="protein sequence ID" value="MBL0888312.1"/>
    <property type="molecule type" value="Genomic_DNA"/>
</dbReference>
<feature type="region of interest" description="Disordered" evidence="1">
    <location>
        <begin position="97"/>
        <end position="134"/>
    </location>
</feature>
<keyword evidence="3" id="KW-1185">Reference proteome</keyword>
<accession>A0ABS1LPY3</accession>
<evidence type="ECO:0000256" key="1">
    <source>
        <dbReference type="SAM" id="MobiDB-lite"/>
    </source>
</evidence>
<evidence type="ECO:0000313" key="3">
    <source>
        <dbReference type="Proteomes" id="UP000675409"/>
    </source>
</evidence>
<reference evidence="2 3" key="1">
    <citation type="journal article" date="2021" name="Arch. Microbiol.">
        <title>Myceligenerans indicum sp. nov., an actinobacterium isolated from mangrove sediment of Sundarbans, India.</title>
        <authorList>
            <person name="Asha K."/>
            <person name="Bhadury P."/>
        </authorList>
    </citation>
    <scope>NUCLEOTIDE SEQUENCE [LARGE SCALE GENOMIC DNA]</scope>
    <source>
        <strain evidence="2 3">I2</strain>
    </source>
</reference>
<dbReference type="RefSeq" id="WP_201850250.1">
    <property type="nucleotide sequence ID" value="NZ_JABBYC010000051.1"/>
</dbReference>
<proteinExistence type="predicted"/>